<dbReference type="SUPFAM" id="SSF63491">
    <property type="entry name" value="BAG domain"/>
    <property type="match status" value="1"/>
</dbReference>
<proteinExistence type="predicted"/>
<dbReference type="OrthoDB" id="2433856at2759"/>
<keyword evidence="1" id="KW-0175">Coiled coil</keyword>
<evidence type="ECO:0000256" key="2">
    <source>
        <dbReference type="SAM" id="Phobius"/>
    </source>
</evidence>
<dbReference type="EMBL" id="KV442059">
    <property type="protein sequence ID" value="OAQ27221.1"/>
    <property type="molecule type" value="Genomic_DNA"/>
</dbReference>
<keyword evidence="2" id="KW-1133">Transmembrane helix</keyword>
<evidence type="ECO:0000313" key="4">
    <source>
        <dbReference type="Proteomes" id="UP000078512"/>
    </source>
</evidence>
<feature type="transmembrane region" description="Helical" evidence="2">
    <location>
        <begin position="12"/>
        <end position="31"/>
    </location>
</feature>
<dbReference type="STRING" id="1314771.A0A197JRZ7"/>
<name>A0A197JRZ7_9FUNG</name>
<dbReference type="AlphaFoldDB" id="A0A197JRZ7"/>
<keyword evidence="4" id="KW-1185">Reference proteome</keyword>
<keyword evidence="2" id="KW-0812">Transmembrane</keyword>
<gene>
    <name evidence="3" type="ORF">K457DRAFT_139779</name>
</gene>
<dbReference type="InterPro" id="IPR036533">
    <property type="entry name" value="BAG_dom_sf"/>
</dbReference>
<protein>
    <submittedName>
        <fullName evidence="3">Uncharacterized protein</fullName>
    </submittedName>
</protein>
<organism evidence="3 4">
    <name type="scientific">Linnemannia elongata AG-77</name>
    <dbReference type="NCBI Taxonomy" id="1314771"/>
    <lineage>
        <taxon>Eukaryota</taxon>
        <taxon>Fungi</taxon>
        <taxon>Fungi incertae sedis</taxon>
        <taxon>Mucoromycota</taxon>
        <taxon>Mortierellomycotina</taxon>
        <taxon>Mortierellomycetes</taxon>
        <taxon>Mortierellales</taxon>
        <taxon>Mortierellaceae</taxon>
        <taxon>Linnemannia</taxon>
    </lineage>
</organism>
<sequence length="429" mass="47254">MVAASTRQNLIIAGSAIVGLTTISAVAYLLIQDDRRTKHLRLVKTTQKKLSSSLTKIESAIQTLLDEDVRLAQVRTKTLRQHPIYPGDPHVHLPALGLISAEDKEVFGEDVEETHEELIRERSDELGFAKDPAKVRQGYKKLDFLVQSINERLLRLLEGLDAVSPRELMDLGDGFGGLPLANGPEVVAFEKVRKRKRADIARIQKLMGQMDKLAGSFKDRLSALVIYERKAAEAEAEAKEKAALAAVKAAEDTLKQEKQERENKANGHVAPAVAALVQENVSFADIAKHNIPEPQILAPTEDLEKMKEGISFADVAKHNIPEPEILAPTEDLEKMKEGISFADVVSHHIEEATAHKEDEEIVVEVKDEAVLAQTEDLELMKEGVLFSEVVSHHIEETHTTSVAYEEEEVKIAVAAPTEEVLAAEIAAAL</sequence>
<accession>A0A197JRZ7</accession>
<dbReference type="Proteomes" id="UP000078512">
    <property type="component" value="Unassembled WGS sequence"/>
</dbReference>
<reference evidence="3 4" key="1">
    <citation type="submission" date="2016-05" db="EMBL/GenBank/DDBJ databases">
        <title>Genome sequencing reveals origins of a unique bacterial endosymbiosis in the earliest lineages of terrestrial Fungi.</title>
        <authorList>
            <consortium name="DOE Joint Genome Institute"/>
            <person name="Uehling J."/>
            <person name="Gryganskyi A."/>
            <person name="Hameed K."/>
            <person name="Tschaplinski T."/>
            <person name="Misztal P."/>
            <person name="Wu S."/>
            <person name="Desiro A."/>
            <person name="Vande Pol N."/>
            <person name="Du Z.-Y."/>
            <person name="Zienkiewicz A."/>
            <person name="Zienkiewicz K."/>
            <person name="Morin E."/>
            <person name="Tisserant E."/>
            <person name="Splivallo R."/>
            <person name="Hainaut M."/>
            <person name="Henrissat B."/>
            <person name="Ohm R."/>
            <person name="Kuo A."/>
            <person name="Yan J."/>
            <person name="Lipzen A."/>
            <person name="Nolan M."/>
            <person name="Labutti K."/>
            <person name="Barry K."/>
            <person name="Goldstein A."/>
            <person name="Labbe J."/>
            <person name="Schadt C."/>
            <person name="Tuskan G."/>
            <person name="Grigoriev I."/>
            <person name="Martin F."/>
            <person name="Vilgalys R."/>
            <person name="Bonito G."/>
        </authorList>
    </citation>
    <scope>NUCLEOTIDE SEQUENCE [LARGE SCALE GENOMIC DNA]</scope>
    <source>
        <strain evidence="3 4">AG-77</strain>
    </source>
</reference>
<dbReference type="Gene3D" id="1.20.58.120">
    <property type="entry name" value="BAG domain"/>
    <property type="match status" value="1"/>
</dbReference>
<evidence type="ECO:0000256" key="1">
    <source>
        <dbReference type="SAM" id="Coils"/>
    </source>
</evidence>
<keyword evidence="2" id="KW-0472">Membrane</keyword>
<feature type="coiled-coil region" evidence="1">
    <location>
        <begin position="224"/>
        <end position="267"/>
    </location>
</feature>
<evidence type="ECO:0000313" key="3">
    <source>
        <dbReference type="EMBL" id="OAQ27221.1"/>
    </source>
</evidence>
<dbReference type="GO" id="GO:0051087">
    <property type="term" value="F:protein-folding chaperone binding"/>
    <property type="evidence" value="ECO:0007669"/>
    <property type="project" value="InterPro"/>
</dbReference>